<feature type="region of interest" description="Disordered" evidence="1">
    <location>
        <begin position="69"/>
        <end position="111"/>
    </location>
</feature>
<keyword evidence="2" id="KW-1133">Transmembrane helix</keyword>
<dbReference type="EMBL" id="CAJQUM010000001">
    <property type="protein sequence ID" value="CAG4883442.1"/>
    <property type="molecule type" value="Genomic_DNA"/>
</dbReference>
<keyword evidence="2" id="KW-0812">Transmembrane</keyword>
<evidence type="ECO:0000256" key="2">
    <source>
        <dbReference type="SAM" id="Phobius"/>
    </source>
</evidence>
<protein>
    <recommendedName>
        <fullName evidence="5">Sporulation domain-containing protein</fullName>
    </recommendedName>
</protein>
<evidence type="ECO:0000313" key="4">
    <source>
        <dbReference type="Proteomes" id="UP000742786"/>
    </source>
</evidence>
<keyword evidence="2" id="KW-0472">Membrane</keyword>
<name>A0A916J3T5_9PROT</name>
<dbReference type="AlphaFoldDB" id="A0A916J3T5"/>
<dbReference type="RefSeq" id="WP_220635412.1">
    <property type="nucleotide sequence ID" value="NZ_CAJQUM010000001.1"/>
</dbReference>
<accession>A0A916J3T5</accession>
<comment type="caution">
    <text evidence="3">The sequence shown here is derived from an EMBL/GenBank/DDBJ whole genome shotgun (WGS) entry which is preliminary data.</text>
</comment>
<reference evidence="3" key="1">
    <citation type="submission" date="2021-04" db="EMBL/GenBank/DDBJ databases">
        <authorList>
            <person name="Hornung B."/>
        </authorList>
    </citation>
    <scope>NUCLEOTIDE SEQUENCE</scope>
    <source>
        <strain evidence="3">G5G6</strain>
    </source>
</reference>
<dbReference type="Proteomes" id="UP000742786">
    <property type="component" value="Unassembled WGS sequence"/>
</dbReference>
<keyword evidence="4" id="KW-1185">Reference proteome</keyword>
<proteinExistence type="predicted"/>
<sequence length="111" mass="12046">MPDDSTVDSTIDLKKRARRRLVGAVALALLAVIVLPIVMDSEPKPSGQEIQIRIPSQDGDSLVARVIPGRPAPAPLPKDQQVPKPEPVAEMTVSKTPEVAEKPASPRWRAW</sequence>
<gene>
    <name evidence="3" type="ORF">GTOL_11325</name>
</gene>
<evidence type="ECO:0000256" key="1">
    <source>
        <dbReference type="SAM" id="MobiDB-lite"/>
    </source>
</evidence>
<evidence type="ECO:0008006" key="5">
    <source>
        <dbReference type="Google" id="ProtNLM"/>
    </source>
</evidence>
<evidence type="ECO:0000313" key="3">
    <source>
        <dbReference type="EMBL" id="CAG4883442.1"/>
    </source>
</evidence>
<organism evidence="3 4">
    <name type="scientific">Georgfuchsia toluolica</name>
    <dbReference type="NCBI Taxonomy" id="424218"/>
    <lineage>
        <taxon>Bacteria</taxon>
        <taxon>Pseudomonadati</taxon>
        <taxon>Pseudomonadota</taxon>
        <taxon>Betaproteobacteria</taxon>
        <taxon>Nitrosomonadales</taxon>
        <taxon>Sterolibacteriaceae</taxon>
        <taxon>Georgfuchsia</taxon>
    </lineage>
</organism>
<feature type="transmembrane region" description="Helical" evidence="2">
    <location>
        <begin position="21"/>
        <end position="39"/>
    </location>
</feature>